<reference evidence="9 10" key="1">
    <citation type="journal article" date="2018" name="PLoS Genet.">
        <title>Population sequencing reveals clonal diversity and ancestral inbreeding in the grapevine cultivar Chardonnay.</title>
        <authorList>
            <person name="Roach M.J."/>
            <person name="Johnson D.L."/>
            <person name="Bohlmann J."/>
            <person name="van Vuuren H.J."/>
            <person name="Jones S.J."/>
            <person name="Pretorius I.S."/>
            <person name="Schmidt S.A."/>
            <person name="Borneman A.R."/>
        </authorList>
    </citation>
    <scope>NUCLEOTIDE SEQUENCE [LARGE SCALE GENOMIC DNA]</scope>
    <source>
        <strain evidence="10">cv. Chardonnay</strain>
        <tissue evidence="9">Leaf</tissue>
    </source>
</reference>
<evidence type="ECO:0000256" key="2">
    <source>
        <dbReference type="ARBA" id="ARBA00023015"/>
    </source>
</evidence>
<dbReference type="AlphaFoldDB" id="A0A438CRH8"/>
<dbReference type="InterPro" id="IPR044823">
    <property type="entry name" value="ASIL1/2-like"/>
</dbReference>
<keyword evidence="2" id="KW-0805">Transcription regulation</keyword>
<keyword evidence="6" id="KW-0539">Nucleus</keyword>
<gene>
    <name evidence="9" type="primary">ASIL2_7</name>
    <name evidence="9" type="ORF">CK203_104370</name>
</gene>
<name>A0A438CRH8_VITVI</name>
<evidence type="ECO:0000256" key="1">
    <source>
        <dbReference type="ARBA" id="ARBA00004123"/>
    </source>
</evidence>
<organism evidence="9 10">
    <name type="scientific">Vitis vinifera</name>
    <name type="common">Grape</name>
    <dbReference type="NCBI Taxonomy" id="29760"/>
    <lineage>
        <taxon>Eukaryota</taxon>
        <taxon>Viridiplantae</taxon>
        <taxon>Streptophyta</taxon>
        <taxon>Embryophyta</taxon>
        <taxon>Tracheophyta</taxon>
        <taxon>Spermatophyta</taxon>
        <taxon>Magnoliopsida</taxon>
        <taxon>eudicotyledons</taxon>
        <taxon>Gunneridae</taxon>
        <taxon>Pentapetalae</taxon>
        <taxon>rosids</taxon>
        <taxon>Vitales</taxon>
        <taxon>Vitaceae</taxon>
        <taxon>Viteae</taxon>
        <taxon>Vitis</taxon>
    </lineage>
</organism>
<evidence type="ECO:0000256" key="6">
    <source>
        <dbReference type="ARBA" id="ARBA00023242"/>
    </source>
</evidence>
<keyword evidence="3" id="KW-0175">Coiled coil</keyword>
<dbReference type="GO" id="GO:0003677">
    <property type="term" value="F:DNA binding"/>
    <property type="evidence" value="ECO:0007669"/>
    <property type="project" value="UniProtKB-KW"/>
</dbReference>
<evidence type="ECO:0000313" key="10">
    <source>
        <dbReference type="Proteomes" id="UP000288805"/>
    </source>
</evidence>
<feature type="region of interest" description="Disordered" evidence="7">
    <location>
        <begin position="183"/>
        <end position="210"/>
    </location>
</feature>
<feature type="region of interest" description="Disordered" evidence="7">
    <location>
        <begin position="38"/>
        <end position="72"/>
    </location>
</feature>
<protein>
    <submittedName>
        <fullName evidence="9">Trihelix transcription factor ASIL2</fullName>
    </submittedName>
</protein>
<dbReference type="Gene3D" id="1.10.10.60">
    <property type="entry name" value="Homeodomain-like"/>
    <property type="match status" value="1"/>
</dbReference>
<dbReference type="FunFam" id="1.10.10.60:FF:000104">
    <property type="entry name" value="trihelix transcription factor ASIL2"/>
    <property type="match status" value="1"/>
</dbReference>
<evidence type="ECO:0000256" key="3">
    <source>
        <dbReference type="ARBA" id="ARBA00023054"/>
    </source>
</evidence>
<dbReference type="Proteomes" id="UP000288805">
    <property type="component" value="Unassembled WGS sequence"/>
</dbReference>
<accession>A0A438CRH8</accession>
<sequence length="527" mass="59643">MRTCESRDCAQPVSRRFFMHFLTDAALVSLKKLIPQRNAPTAANQDTTRHHRTTAPMNDGTGTPSPATAPPRPLQPLACREDCWTEDATHTLIEAWGDRYLELNRGNLRQKHWQEVADAVNALHGHLKKARRTDVQCKNRIDTLKKKYKIEKSRVSDSNGALTSQWPFYERLDALIGSNMPAKKPSPPVYRKTPPMLPPVPVGPRSVMHKRPAPVTADESFRRNFSVVAAAAAAVEEVEEAESARSESDGDGGREGVKELAQAIVRFGEIYEKVEESKQKQMIDLEVKRMQFARDLEIQRMKLFMDTQVVAFCRFMCSCAGSMVVGEGGYGLPLAEMRGPGMCCHSLTVGDEAQWTEPSLIHEKVGNEIAHCFRTAFDGSSMSEFGFCGILSPHFSFDFQAEIHFDVQEIRFMLFDVDIGFSWCFFACPELVGYYHELIKRMLIWLIELRIMKGLLIGGVGNEKKDHLIHLDKASDQIEAGFSWLRNVVTMNSVLTIHGLWRFTKALYSLALNCLEQEFFILWDLSY</sequence>
<feature type="domain" description="Myb/SANT-like DNA-binding" evidence="8">
    <location>
        <begin position="82"/>
        <end position="175"/>
    </location>
</feature>
<keyword evidence="5" id="KW-0804">Transcription</keyword>
<evidence type="ECO:0000259" key="8">
    <source>
        <dbReference type="Pfam" id="PF13837"/>
    </source>
</evidence>
<dbReference type="PANTHER" id="PTHR31307">
    <property type="entry name" value="TRIHELIX TRANSCRIPTION FACTOR ASIL2"/>
    <property type="match status" value="1"/>
</dbReference>
<keyword evidence="4" id="KW-0238">DNA-binding</keyword>
<comment type="caution">
    <text evidence="9">The sequence shown here is derived from an EMBL/GenBank/DDBJ whole genome shotgun (WGS) entry which is preliminary data.</text>
</comment>
<evidence type="ECO:0000256" key="5">
    <source>
        <dbReference type="ARBA" id="ARBA00023163"/>
    </source>
</evidence>
<evidence type="ECO:0000313" key="9">
    <source>
        <dbReference type="EMBL" id="RVW25825.1"/>
    </source>
</evidence>
<comment type="subcellular location">
    <subcellularLocation>
        <location evidence="1">Nucleus</location>
    </subcellularLocation>
</comment>
<proteinExistence type="predicted"/>
<dbReference type="PANTHER" id="PTHR31307:SF16">
    <property type="entry name" value="OS05G0560600 PROTEIN"/>
    <property type="match status" value="1"/>
</dbReference>
<evidence type="ECO:0000256" key="7">
    <source>
        <dbReference type="SAM" id="MobiDB-lite"/>
    </source>
</evidence>
<dbReference type="GO" id="GO:0005634">
    <property type="term" value="C:nucleus"/>
    <property type="evidence" value="ECO:0007669"/>
    <property type="project" value="UniProtKB-SubCell"/>
</dbReference>
<dbReference type="EMBL" id="QGNW01002059">
    <property type="protein sequence ID" value="RVW25825.1"/>
    <property type="molecule type" value="Genomic_DNA"/>
</dbReference>
<evidence type="ECO:0000256" key="4">
    <source>
        <dbReference type="ARBA" id="ARBA00023125"/>
    </source>
</evidence>
<dbReference type="OrthoDB" id="2019351at2759"/>
<dbReference type="InterPro" id="IPR044822">
    <property type="entry name" value="Myb_DNA-bind_4"/>
</dbReference>
<dbReference type="Pfam" id="PF13837">
    <property type="entry name" value="Myb_DNA-bind_4"/>
    <property type="match status" value="1"/>
</dbReference>